<comment type="caution">
    <text evidence="2">The sequence shown here is derived from an EMBL/GenBank/DDBJ whole genome shotgun (WGS) entry which is preliminary data.</text>
</comment>
<dbReference type="AlphaFoldDB" id="A0A835YNI5"/>
<keyword evidence="3" id="KW-1185">Reference proteome</keyword>
<keyword evidence="1" id="KW-1133">Transmembrane helix</keyword>
<name>A0A835YNI5_9STRA</name>
<evidence type="ECO:0000313" key="3">
    <source>
        <dbReference type="Proteomes" id="UP000664859"/>
    </source>
</evidence>
<keyword evidence="1" id="KW-0812">Transmembrane</keyword>
<reference evidence="2" key="1">
    <citation type="submission" date="2021-02" db="EMBL/GenBank/DDBJ databases">
        <title>First Annotated Genome of the Yellow-green Alga Tribonema minus.</title>
        <authorList>
            <person name="Mahan K.M."/>
        </authorList>
    </citation>
    <scope>NUCLEOTIDE SEQUENCE</scope>
    <source>
        <strain evidence="2">UTEX B ZZ1240</strain>
    </source>
</reference>
<proteinExistence type="predicted"/>
<sequence>MRPCARVAAVPAPVSASAVSAAGATMSSSAIAVAVAVSRSSSSAMVFAHVSRTAPPHSTTTTWKAPMPTTKPLISSTPFHAPSDRLPSTAGASAAVAVAHARWQAFLPLFSTMAGPVRAPKRTVPSGRITRVASCPLRRAMVDQCCHQCYCYAMLCCFCFCFLCFSLLQFCSSS</sequence>
<protein>
    <submittedName>
        <fullName evidence="2">Uncharacterized protein</fullName>
    </submittedName>
</protein>
<dbReference type="Proteomes" id="UP000664859">
    <property type="component" value="Unassembled WGS sequence"/>
</dbReference>
<accession>A0A835YNI5</accession>
<evidence type="ECO:0000256" key="1">
    <source>
        <dbReference type="SAM" id="Phobius"/>
    </source>
</evidence>
<gene>
    <name evidence="2" type="ORF">JKP88DRAFT_227332</name>
</gene>
<evidence type="ECO:0000313" key="2">
    <source>
        <dbReference type="EMBL" id="KAG5176825.1"/>
    </source>
</evidence>
<feature type="non-terminal residue" evidence="2">
    <location>
        <position position="1"/>
    </location>
</feature>
<organism evidence="2 3">
    <name type="scientific">Tribonema minus</name>
    <dbReference type="NCBI Taxonomy" id="303371"/>
    <lineage>
        <taxon>Eukaryota</taxon>
        <taxon>Sar</taxon>
        <taxon>Stramenopiles</taxon>
        <taxon>Ochrophyta</taxon>
        <taxon>PX clade</taxon>
        <taxon>Xanthophyceae</taxon>
        <taxon>Tribonematales</taxon>
        <taxon>Tribonemataceae</taxon>
        <taxon>Tribonema</taxon>
    </lineage>
</organism>
<keyword evidence="1" id="KW-0472">Membrane</keyword>
<dbReference type="EMBL" id="JAFCMP010000532">
    <property type="protein sequence ID" value="KAG5176825.1"/>
    <property type="molecule type" value="Genomic_DNA"/>
</dbReference>
<feature type="transmembrane region" description="Helical" evidence="1">
    <location>
        <begin position="152"/>
        <end position="171"/>
    </location>
</feature>